<dbReference type="InterPro" id="IPR011990">
    <property type="entry name" value="TPR-like_helical_dom_sf"/>
</dbReference>
<evidence type="ECO:0000256" key="1">
    <source>
        <dbReference type="ARBA" id="ARBA00022737"/>
    </source>
</evidence>
<reference evidence="3" key="1">
    <citation type="submission" date="2021-01" db="EMBL/GenBank/DDBJ databases">
        <authorList>
            <person name="Corre E."/>
            <person name="Pelletier E."/>
            <person name="Niang G."/>
            <person name="Scheremetjew M."/>
            <person name="Finn R."/>
            <person name="Kale V."/>
            <person name="Holt S."/>
            <person name="Cochrane G."/>
            <person name="Meng A."/>
            <person name="Brown T."/>
            <person name="Cohen L."/>
        </authorList>
    </citation>
    <scope>NUCLEOTIDE SEQUENCE</scope>
    <source>
        <strain evidence="3">SAG 11-49</strain>
    </source>
</reference>
<dbReference type="EMBL" id="HBFB01009441">
    <property type="protein sequence ID" value="CAD8672614.1"/>
    <property type="molecule type" value="Transcribed_RNA"/>
</dbReference>
<evidence type="ECO:0000313" key="3">
    <source>
        <dbReference type="EMBL" id="CAD8672614.1"/>
    </source>
</evidence>
<protein>
    <recommendedName>
        <fullName evidence="2">PROP1-like PPR domain-containing protein</fullName>
    </recommendedName>
</protein>
<gene>
    <name evidence="3" type="ORF">CLEI1391_LOCUS5359</name>
</gene>
<dbReference type="PANTHER" id="PTHR47936:SF1">
    <property type="entry name" value="PENTATRICOPEPTIDE REPEAT-CONTAINING PROTEIN GUN1, CHLOROPLASTIC"/>
    <property type="match status" value="1"/>
</dbReference>
<feature type="domain" description="PROP1-like PPR" evidence="2">
    <location>
        <begin position="48"/>
        <end position="207"/>
    </location>
</feature>
<evidence type="ECO:0000259" key="2">
    <source>
        <dbReference type="Pfam" id="PF17177"/>
    </source>
</evidence>
<name>A0A7S0WM12_9CHLO</name>
<dbReference type="InterPro" id="IPR033443">
    <property type="entry name" value="PROP1-like_PPR_dom"/>
</dbReference>
<dbReference type="AlphaFoldDB" id="A0A7S0WM12"/>
<dbReference type="PANTHER" id="PTHR47936">
    <property type="entry name" value="PPR_LONG DOMAIN-CONTAINING PROTEIN"/>
    <property type="match status" value="1"/>
</dbReference>
<keyword evidence="1" id="KW-0677">Repeat</keyword>
<sequence>MALTRVRCFAAATPRRVVAASVAPRPQPVRVVVVRAASTQTSEAYAAQLHKAEESGDWLRAFEIMTEANALKMALPSPAVEGAIRTMAKGGQAARAMDLLSKMQGHTPSEATVSALFAAFAAGKHADLARALLQELEKGGASPRLRSLAHNATIKTLARAGQAVAAYEALDVLVTNKQGLVVELDTYSSVCIELMKVGETEKAEEVLEWREFLHSDD</sequence>
<dbReference type="Gene3D" id="1.25.40.10">
    <property type="entry name" value="Tetratricopeptide repeat domain"/>
    <property type="match status" value="1"/>
</dbReference>
<accession>A0A7S0WM12</accession>
<proteinExistence type="predicted"/>
<dbReference type="Pfam" id="PF17177">
    <property type="entry name" value="PPR_long"/>
    <property type="match status" value="1"/>
</dbReference>
<organism evidence="3">
    <name type="scientific">Chlamydomonas leiostraca</name>
    <dbReference type="NCBI Taxonomy" id="1034604"/>
    <lineage>
        <taxon>Eukaryota</taxon>
        <taxon>Viridiplantae</taxon>
        <taxon>Chlorophyta</taxon>
        <taxon>core chlorophytes</taxon>
        <taxon>Chlorophyceae</taxon>
        <taxon>CS clade</taxon>
        <taxon>Chlamydomonadales</taxon>
        <taxon>Chlamydomonadaceae</taxon>
        <taxon>Chlamydomonas</taxon>
    </lineage>
</organism>